<dbReference type="PANTHER" id="PTHR48419:SF1">
    <property type="entry name" value="SULFOTRANSFERASE DOMAIN-CONTAINING PROTEIN"/>
    <property type="match status" value="1"/>
</dbReference>
<dbReference type="InterPro" id="IPR027417">
    <property type="entry name" value="P-loop_NTPase"/>
</dbReference>
<gene>
    <name evidence="2" type="ORF">CC84DRAFT_201739</name>
</gene>
<dbReference type="OrthoDB" id="2405944at2759"/>
<dbReference type="AlphaFoldDB" id="A0A177C3V4"/>
<accession>A0A177C3V4</accession>
<dbReference type="Gene3D" id="3.40.50.300">
    <property type="entry name" value="P-loop containing nucleotide triphosphate hydrolases"/>
    <property type="match status" value="1"/>
</dbReference>
<feature type="compositionally biased region" description="Polar residues" evidence="1">
    <location>
        <begin position="117"/>
        <end position="128"/>
    </location>
</feature>
<dbReference type="PANTHER" id="PTHR48419">
    <property type="entry name" value="SULFOTRANSFERASE DOMAIN-CONTAINING PROTEIN"/>
    <property type="match status" value="1"/>
</dbReference>
<sequence>MSNKPIFCATHPRACSTAFERVFMTRRDTLQTVHEPFGDAFYFGPERLHDRYENDPEERKTSGFGDSTYRTIFDNIARDGAEGKRVFIKDMAYYWMPPDNKPPRIAPSLNNYKPGVGTNTTELSPVTTRTEKDAPPYPYPTEGEPGNPTVLPKALLSQFHFTFLIRHPKHSIPSYQRCTTAPLDDITGWNYVDTNEAGYAELRRLFDYLRKEGLVGPRVAGQSTNGTDGEDGKDSGIEICVLDADDVLDNPSAMIEAYCKSTGIKYEPEMLKWEEEYHQKYAKEVFEKWRGWHEDAINSSELKARTHKKTPKTDAQLYAEWKEKYGEKAATWIRDTVKKNEADYDYLKQFAIKPVSN</sequence>
<dbReference type="Proteomes" id="UP000077069">
    <property type="component" value="Unassembled WGS sequence"/>
</dbReference>
<evidence type="ECO:0008006" key="4">
    <source>
        <dbReference type="Google" id="ProtNLM"/>
    </source>
</evidence>
<evidence type="ECO:0000313" key="2">
    <source>
        <dbReference type="EMBL" id="OAG01579.1"/>
    </source>
</evidence>
<dbReference type="RefSeq" id="XP_018031944.1">
    <property type="nucleotide sequence ID" value="XM_018185574.1"/>
</dbReference>
<dbReference type="InterPro" id="IPR053226">
    <property type="entry name" value="Pyrrolopyrazine_biosynth_F"/>
</dbReference>
<organism evidence="2 3">
    <name type="scientific">Paraphaeosphaeria sporulosa</name>
    <dbReference type="NCBI Taxonomy" id="1460663"/>
    <lineage>
        <taxon>Eukaryota</taxon>
        <taxon>Fungi</taxon>
        <taxon>Dikarya</taxon>
        <taxon>Ascomycota</taxon>
        <taxon>Pezizomycotina</taxon>
        <taxon>Dothideomycetes</taxon>
        <taxon>Pleosporomycetidae</taxon>
        <taxon>Pleosporales</taxon>
        <taxon>Massarineae</taxon>
        <taxon>Didymosphaeriaceae</taxon>
        <taxon>Paraphaeosphaeria</taxon>
    </lineage>
</organism>
<proteinExistence type="predicted"/>
<dbReference type="GeneID" id="28769060"/>
<feature type="region of interest" description="Disordered" evidence="1">
    <location>
        <begin position="110"/>
        <end position="145"/>
    </location>
</feature>
<evidence type="ECO:0000256" key="1">
    <source>
        <dbReference type="SAM" id="MobiDB-lite"/>
    </source>
</evidence>
<dbReference type="STRING" id="1460663.A0A177C3V4"/>
<name>A0A177C3V4_9PLEO</name>
<evidence type="ECO:0000313" key="3">
    <source>
        <dbReference type="Proteomes" id="UP000077069"/>
    </source>
</evidence>
<dbReference type="EMBL" id="KV441557">
    <property type="protein sequence ID" value="OAG01579.1"/>
    <property type="molecule type" value="Genomic_DNA"/>
</dbReference>
<dbReference type="SUPFAM" id="SSF52540">
    <property type="entry name" value="P-loop containing nucleoside triphosphate hydrolases"/>
    <property type="match status" value="1"/>
</dbReference>
<protein>
    <recommendedName>
        <fullName evidence="4">P-loop containing nucleoside triphosphate hydrolase protein</fullName>
    </recommendedName>
</protein>
<reference evidence="2 3" key="1">
    <citation type="submission" date="2016-05" db="EMBL/GenBank/DDBJ databases">
        <title>Comparative analysis of secretome profiles of manganese(II)-oxidizing ascomycete fungi.</title>
        <authorList>
            <consortium name="DOE Joint Genome Institute"/>
            <person name="Zeiner C.A."/>
            <person name="Purvine S.O."/>
            <person name="Zink E.M."/>
            <person name="Wu S."/>
            <person name="Pasa-Tolic L."/>
            <person name="Chaput D.L."/>
            <person name="Haridas S."/>
            <person name="Grigoriev I.V."/>
            <person name="Santelli C.M."/>
            <person name="Hansel C.M."/>
        </authorList>
    </citation>
    <scope>NUCLEOTIDE SEQUENCE [LARGE SCALE GENOMIC DNA]</scope>
    <source>
        <strain evidence="2 3">AP3s5-JAC2a</strain>
    </source>
</reference>
<keyword evidence="3" id="KW-1185">Reference proteome</keyword>
<dbReference type="InParanoid" id="A0A177C3V4"/>